<protein>
    <submittedName>
        <fullName evidence="1">Uncharacterized protein</fullName>
    </submittedName>
</protein>
<organism evidence="1">
    <name type="scientific">Siphoviridae sp. ctbQZ1</name>
    <dbReference type="NCBI Taxonomy" id="2827581"/>
    <lineage>
        <taxon>Viruses</taxon>
        <taxon>Duplodnaviria</taxon>
        <taxon>Heunggongvirae</taxon>
        <taxon>Uroviricota</taxon>
        <taxon>Caudoviricetes</taxon>
    </lineage>
</organism>
<dbReference type="EMBL" id="BK015881">
    <property type="protein sequence ID" value="DAD71358.1"/>
    <property type="molecule type" value="Genomic_DNA"/>
</dbReference>
<accession>A0A8S5LN24</accession>
<proteinExistence type="predicted"/>
<sequence>MMIKTLWNIYIKQKTRNLTRIPIFAMIGG</sequence>
<reference evidence="1" key="1">
    <citation type="journal article" date="2021" name="Proc. Natl. Acad. Sci. U.S.A.">
        <title>A Catalog of Tens of Thousands of Viruses from Human Metagenomes Reveals Hidden Associations with Chronic Diseases.</title>
        <authorList>
            <person name="Tisza M.J."/>
            <person name="Buck C.B."/>
        </authorList>
    </citation>
    <scope>NUCLEOTIDE SEQUENCE</scope>
    <source>
        <strain evidence="1">CtbQZ1</strain>
    </source>
</reference>
<name>A0A8S5LN24_9CAUD</name>
<evidence type="ECO:0000313" key="1">
    <source>
        <dbReference type="EMBL" id="DAD71358.1"/>
    </source>
</evidence>